<dbReference type="Pfam" id="PF01915">
    <property type="entry name" value="Glyco_hydro_3_C"/>
    <property type="match status" value="1"/>
</dbReference>
<dbReference type="GO" id="GO:0046556">
    <property type="term" value="F:alpha-L-arabinofuranosidase activity"/>
    <property type="evidence" value="ECO:0007669"/>
    <property type="project" value="TreeGrafter"/>
</dbReference>
<dbReference type="InterPro" id="IPR017853">
    <property type="entry name" value="GH"/>
</dbReference>
<keyword evidence="7" id="KW-1185">Reference proteome</keyword>
<gene>
    <name evidence="6" type="ORF">DWY69_22785</name>
    <name evidence="5" type="ORF">DXC51_00250</name>
</gene>
<dbReference type="PANTHER" id="PTHR42721:SF3">
    <property type="entry name" value="BETA-D-XYLOSIDASE 5-RELATED"/>
    <property type="match status" value="1"/>
</dbReference>
<dbReference type="AlphaFoldDB" id="A0A3E3IE15"/>
<dbReference type="Gene3D" id="2.60.120.380">
    <property type="match status" value="1"/>
</dbReference>
<evidence type="ECO:0000256" key="2">
    <source>
        <dbReference type="ARBA" id="ARBA00022729"/>
    </source>
</evidence>
<dbReference type="InterPro" id="IPR026891">
    <property type="entry name" value="Fn3-like"/>
</dbReference>
<dbReference type="InterPro" id="IPR002772">
    <property type="entry name" value="Glyco_hydro_3_C"/>
</dbReference>
<evidence type="ECO:0000256" key="1">
    <source>
        <dbReference type="ARBA" id="ARBA00005336"/>
    </source>
</evidence>
<evidence type="ECO:0000259" key="4">
    <source>
        <dbReference type="SMART" id="SM01217"/>
    </source>
</evidence>
<organism evidence="5 7">
    <name type="scientific">Eisenbergiella massiliensis</name>
    <dbReference type="NCBI Taxonomy" id="1720294"/>
    <lineage>
        <taxon>Bacteria</taxon>
        <taxon>Bacillati</taxon>
        <taxon>Bacillota</taxon>
        <taxon>Clostridia</taxon>
        <taxon>Lachnospirales</taxon>
        <taxon>Lachnospiraceae</taxon>
        <taxon>Eisenbergiella</taxon>
    </lineage>
</organism>
<dbReference type="Gene3D" id="3.20.20.300">
    <property type="entry name" value="Glycoside hydrolase, family 3, N-terminal domain"/>
    <property type="match status" value="1"/>
</dbReference>
<dbReference type="Pfam" id="PF14310">
    <property type="entry name" value="Fn3-like"/>
    <property type="match status" value="1"/>
</dbReference>
<dbReference type="EMBL" id="QVLV01000001">
    <property type="protein sequence ID" value="RGE65221.1"/>
    <property type="molecule type" value="Genomic_DNA"/>
</dbReference>
<dbReference type="RefSeq" id="WP_117531411.1">
    <property type="nucleotide sequence ID" value="NZ_CALBAU010000233.1"/>
</dbReference>
<evidence type="ECO:0000256" key="3">
    <source>
        <dbReference type="ARBA" id="ARBA00022801"/>
    </source>
</evidence>
<proteinExistence type="inferred from homology"/>
<evidence type="ECO:0000313" key="7">
    <source>
        <dbReference type="Proteomes" id="UP000260812"/>
    </source>
</evidence>
<comment type="similarity">
    <text evidence="1">Belongs to the glycosyl hydrolase 3 family.</text>
</comment>
<evidence type="ECO:0000313" key="8">
    <source>
        <dbReference type="Proteomes" id="UP000261166"/>
    </source>
</evidence>
<reference evidence="5 8" key="1">
    <citation type="submission" date="2018-08" db="EMBL/GenBank/DDBJ databases">
        <title>A genome reference for cultivated species of the human gut microbiota.</title>
        <authorList>
            <person name="Zou Y."/>
            <person name="Xue W."/>
            <person name="Luo G."/>
        </authorList>
    </citation>
    <scope>NUCLEOTIDE SEQUENCE [LARGE SCALE GENOMIC DNA]</scope>
    <source>
        <strain evidence="6 8">AF26-4BH</strain>
        <strain evidence="5">TF05-5AC</strain>
    </source>
</reference>
<sequence>MENYKNTPLWDNSLTVEERLDYLVKALTLEEKIACLTTGCPDVERLGIKSSYMGGEAAHGIEARHDQAFNRGEPEPTTSFTQPIGMSASFDRELIRECGRCVGEEARALYTRNGGGGLCRWAPTIDMERDPRWGRTEEAYGEDPYLSGEMSSAYIRGMKGNDPFYLRCGATLKHFYANNVEHDRISISSSLDGRNKYEYYLEPFRKAVTEGGAEAVMTSYNEINGVPAIVNDEVQRILKDTWGLPGHVVCDGGDMQQTVYDHKYFKTHAETVAYGLKAGVDCFTDDKEVVMASAWEALEKGMITESDIDRSIRNSFRTRIRLGFFDGNGDCPYTGMGEEYINNEEHREICAKMAEESVVLLKNEKEALPILPGKTESLALIGPLADVWYKDWYCGIPPYSVTVLDGMKKAYPDTEITCTSGLSDIYLVCGGKYAGLDESSRLILTDKENAEAFTLTDWGTGCSTLIARSNGKYVTLEEGSCQIKADKDEAFSWFIRESWNFRQIGEKKEDGETEESGKIEEYGKTAWYLDSWNGRQVAIDEKGYLAVIKTAEKANGEGEENEETACFLRSGKPAVFTMETVKDGISEAVKAAGSAQRAVLVLGCNPVINSKEEIDRTTLALPPFQQKLADAVKEANPDTVVVLLSNYPYTINRLQEEMPAILWSASGSQELGNGIAGVLSGRTSPAGRLNMTWYKSDDDLPDMNDYDIIKGKRTYQYFDREVLYPFGHGLSYTSFSYGKLTLEEKADKIIARLSVTNTGSRTADEVVQLYVHKEKSRVKQPVMQLKSFVRLKDLAPGETAEAELIVNREELRYYDVISEAMLLESGDYTFMAGASSGDIRQQAVLRLEGETAGKRSPWEVTAADRYDDYENCFIHKGVEGYTCVIPGKAGDKPDEVKAELPQNNGALPAKIKSVLVYRDFCFERAPEETTFTLYALEDGKIKLTVTPEASEGISMEIPVKAGAGFEEMKVPVAEEFSRLKGVCTVTVETEGKIKLCRFCFR</sequence>
<dbReference type="InterPro" id="IPR013783">
    <property type="entry name" value="Ig-like_fold"/>
</dbReference>
<keyword evidence="3" id="KW-0378">Hydrolase</keyword>
<dbReference type="CDD" id="cd23343">
    <property type="entry name" value="beta-trefoil_FSCN_BglX-like"/>
    <property type="match status" value="1"/>
</dbReference>
<name>A0A3E3IE15_9FIRM</name>
<dbReference type="OrthoDB" id="9805821at2"/>
<accession>A0A3E3IE15</accession>
<dbReference type="Gene3D" id="2.60.40.10">
    <property type="entry name" value="Immunoglobulins"/>
    <property type="match status" value="1"/>
</dbReference>
<dbReference type="PRINTS" id="PR00133">
    <property type="entry name" value="GLHYDRLASE3"/>
</dbReference>
<dbReference type="GO" id="GO:0031222">
    <property type="term" value="P:arabinan catabolic process"/>
    <property type="evidence" value="ECO:0007669"/>
    <property type="project" value="TreeGrafter"/>
</dbReference>
<feature type="domain" description="Fibronectin type III-like" evidence="4">
    <location>
        <begin position="765"/>
        <end position="836"/>
    </location>
</feature>
<dbReference type="InterPro" id="IPR001764">
    <property type="entry name" value="Glyco_hydro_3_N"/>
</dbReference>
<dbReference type="InterPro" id="IPR036962">
    <property type="entry name" value="Glyco_hydro_3_N_sf"/>
</dbReference>
<dbReference type="PANTHER" id="PTHR42721">
    <property type="entry name" value="SUGAR HYDROLASE-RELATED"/>
    <property type="match status" value="1"/>
</dbReference>
<dbReference type="SUPFAM" id="SSF52279">
    <property type="entry name" value="Beta-D-glucan exohydrolase, C-terminal domain"/>
    <property type="match status" value="1"/>
</dbReference>
<dbReference type="SMART" id="SM01217">
    <property type="entry name" value="Fn3_like"/>
    <property type="match status" value="1"/>
</dbReference>
<dbReference type="GO" id="GO:0045493">
    <property type="term" value="P:xylan catabolic process"/>
    <property type="evidence" value="ECO:0007669"/>
    <property type="project" value="InterPro"/>
</dbReference>
<dbReference type="Pfam" id="PF00933">
    <property type="entry name" value="Glyco_hydro_3"/>
    <property type="match status" value="1"/>
</dbReference>
<keyword evidence="2" id="KW-0732">Signal</keyword>
<evidence type="ECO:0000313" key="6">
    <source>
        <dbReference type="EMBL" id="RGE67196.1"/>
    </source>
</evidence>
<dbReference type="SUPFAM" id="SSF51445">
    <property type="entry name" value="(Trans)glycosidases"/>
    <property type="match status" value="1"/>
</dbReference>
<dbReference type="InterPro" id="IPR036881">
    <property type="entry name" value="Glyco_hydro_3_C_sf"/>
</dbReference>
<dbReference type="Gene3D" id="3.40.50.1700">
    <property type="entry name" value="Glycoside hydrolase family 3 C-terminal domain"/>
    <property type="match status" value="1"/>
</dbReference>
<protein>
    <submittedName>
        <fullName evidence="5">Beta-glucosidase</fullName>
    </submittedName>
</protein>
<dbReference type="GeneID" id="97985352"/>
<dbReference type="Proteomes" id="UP000261166">
    <property type="component" value="Unassembled WGS sequence"/>
</dbReference>
<comment type="caution">
    <text evidence="5">The sequence shown here is derived from an EMBL/GenBank/DDBJ whole genome shotgun (WGS) entry which is preliminary data.</text>
</comment>
<dbReference type="EMBL" id="QVLU01000025">
    <property type="protein sequence ID" value="RGE67196.1"/>
    <property type="molecule type" value="Genomic_DNA"/>
</dbReference>
<dbReference type="InterPro" id="IPR044993">
    <property type="entry name" value="BXL"/>
</dbReference>
<dbReference type="Proteomes" id="UP000260812">
    <property type="component" value="Unassembled WGS sequence"/>
</dbReference>
<dbReference type="GO" id="GO:0009044">
    <property type="term" value="F:xylan 1,4-beta-xylosidase activity"/>
    <property type="evidence" value="ECO:0007669"/>
    <property type="project" value="InterPro"/>
</dbReference>
<evidence type="ECO:0000313" key="5">
    <source>
        <dbReference type="EMBL" id="RGE65221.1"/>
    </source>
</evidence>